<evidence type="ECO:0000313" key="3">
    <source>
        <dbReference type="Proteomes" id="UP001060104"/>
    </source>
</evidence>
<keyword evidence="2" id="KW-0449">Lipoprotein</keyword>
<accession>A0ABY5TB75</accession>
<feature type="signal peptide" evidence="1">
    <location>
        <begin position="1"/>
        <end position="21"/>
    </location>
</feature>
<reference evidence="2" key="1">
    <citation type="submission" date="2022-08" db="EMBL/GenBank/DDBJ databases">
        <title>Genome Sequencing of Bacteroides fragilis Group Isolates with Nanopore Technology.</title>
        <authorList>
            <person name="Tisza M.J."/>
            <person name="Smith D."/>
            <person name="Dekker J.P."/>
        </authorList>
    </citation>
    <scope>NUCLEOTIDE SEQUENCE</scope>
    <source>
        <strain evidence="2">BFG-527</strain>
    </source>
</reference>
<evidence type="ECO:0000256" key="1">
    <source>
        <dbReference type="SAM" id="SignalP"/>
    </source>
</evidence>
<dbReference type="Proteomes" id="UP001060104">
    <property type="component" value="Chromosome"/>
</dbReference>
<protein>
    <submittedName>
        <fullName evidence="2">Radical SAM-associated putative lipoprotein</fullName>
    </submittedName>
</protein>
<name>A0ABY5TB75_9BACE</name>
<dbReference type="EMBL" id="CP103141">
    <property type="protein sequence ID" value="UVQ73722.1"/>
    <property type="molecule type" value="Genomic_DNA"/>
</dbReference>
<dbReference type="PROSITE" id="PS51257">
    <property type="entry name" value="PROKAR_LIPOPROTEIN"/>
    <property type="match status" value="1"/>
</dbReference>
<organism evidence="2 3">
    <name type="scientific">Bacteroides faecis</name>
    <dbReference type="NCBI Taxonomy" id="674529"/>
    <lineage>
        <taxon>Bacteria</taxon>
        <taxon>Pseudomonadati</taxon>
        <taxon>Bacteroidota</taxon>
        <taxon>Bacteroidia</taxon>
        <taxon>Bacteroidales</taxon>
        <taxon>Bacteroidaceae</taxon>
        <taxon>Bacteroides</taxon>
    </lineage>
</organism>
<dbReference type="RefSeq" id="WP_258902753.1">
    <property type="nucleotide sequence ID" value="NZ_CP103141.1"/>
</dbReference>
<proteinExistence type="predicted"/>
<dbReference type="InterPro" id="IPR026403">
    <property type="entry name" value="Lipo_with_rSAM"/>
</dbReference>
<gene>
    <name evidence="2" type="ORF">NXY30_22350</name>
</gene>
<keyword evidence="3" id="KW-1185">Reference proteome</keyword>
<keyword evidence="1" id="KW-0732">Signal</keyword>
<dbReference type="NCBIfam" id="TIGR04134">
    <property type="entry name" value="lipo_with_rSAM"/>
    <property type="match status" value="1"/>
</dbReference>
<sequence length="202" mass="23090">MKNKYLLSLLAALGFSGCSNNNVWDEPCYYGPGPDWTPDVKLTTQVQNEDEDTINGIRVVASYKNQNDSLITDTAYTESHEIDNYTVSGIATSTLKFKEYPPKNSEIYLEYTDVDGEKNGAYQQKTIKMQELGQDRKVTLIKEEKKKKRKLKNETYHSLISASMAGFRDIPPDETRKNRRTSPQTTILGMYITLQRTLSPLW</sequence>
<feature type="chain" id="PRO_5045465183" evidence="1">
    <location>
        <begin position="22"/>
        <end position="202"/>
    </location>
</feature>
<evidence type="ECO:0000313" key="2">
    <source>
        <dbReference type="EMBL" id="UVQ73722.1"/>
    </source>
</evidence>